<protein>
    <submittedName>
        <fullName evidence="1">Uncharacterized protein</fullName>
    </submittedName>
</protein>
<dbReference type="Proteomes" id="UP000667802">
    <property type="component" value="Unassembled WGS sequence"/>
</dbReference>
<dbReference type="RefSeq" id="WP_310833682.1">
    <property type="nucleotide sequence ID" value="NZ_JAALHA020000003.1"/>
</dbReference>
<gene>
    <name evidence="1" type="ORF">G7B40_008440</name>
</gene>
<evidence type="ECO:0000313" key="1">
    <source>
        <dbReference type="EMBL" id="MDR9894598.1"/>
    </source>
</evidence>
<organism evidence="1 2">
    <name type="scientific">Aetokthonos hydrillicola Thurmond2011</name>
    <dbReference type="NCBI Taxonomy" id="2712845"/>
    <lineage>
        <taxon>Bacteria</taxon>
        <taxon>Bacillati</taxon>
        <taxon>Cyanobacteriota</taxon>
        <taxon>Cyanophyceae</taxon>
        <taxon>Nostocales</taxon>
        <taxon>Hapalosiphonaceae</taxon>
        <taxon>Aetokthonos</taxon>
    </lineage>
</organism>
<reference evidence="2" key="1">
    <citation type="journal article" date="2021" name="Science">
        <title>Hunting the eagle killer: A cyanobacterial neurotoxin causes vacuolar myelinopathy.</title>
        <authorList>
            <person name="Breinlinger S."/>
            <person name="Phillips T.J."/>
            <person name="Haram B.N."/>
            <person name="Mares J."/>
            <person name="Martinez Yerena J.A."/>
            <person name="Hrouzek P."/>
            <person name="Sobotka R."/>
            <person name="Henderson W.M."/>
            <person name="Schmieder P."/>
            <person name="Williams S.M."/>
            <person name="Lauderdale J.D."/>
            <person name="Wilde H.D."/>
            <person name="Gerrin W."/>
            <person name="Kust A."/>
            <person name="Washington J.W."/>
            <person name="Wagner C."/>
            <person name="Geier B."/>
            <person name="Liebeke M."/>
            <person name="Enke H."/>
            <person name="Niedermeyer T.H.J."/>
            <person name="Wilde S.B."/>
        </authorList>
    </citation>
    <scope>NUCLEOTIDE SEQUENCE [LARGE SCALE GENOMIC DNA]</scope>
    <source>
        <strain evidence="2">Thurmond2011</strain>
    </source>
</reference>
<evidence type="ECO:0000313" key="2">
    <source>
        <dbReference type="Proteomes" id="UP000667802"/>
    </source>
</evidence>
<dbReference type="AlphaFoldDB" id="A0AAP5I7E4"/>
<accession>A0AAP5I7E4</accession>
<proteinExistence type="predicted"/>
<name>A0AAP5I7E4_9CYAN</name>
<dbReference type="EMBL" id="JAALHA020000003">
    <property type="protein sequence ID" value="MDR9894598.1"/>
    <property type="molecule type" value="Genomic_DNA"/>
</dbReference>
<keyword evidence="2" id="KW-1185">Reference proteome</keyword>
<sequence length="155" mass="17298">MKLNILINSVFVIASITLVPGITSAQITNNGIAESWDDFTLLETNYQWFQLPIHPAFMEHPNNNKISLINLNRAENLARQAAEQANGGLQHYRAQNSMYGPAEDSPYNYNGDGSWTFTFKGHSPDSDTPTVESVVTVSRTRIVRIDYNGPIRSTP</sequence>
<comment type="caution">
    <text evidence="1">The sequence shown here is derived from an EMBL/GenBank/DDBJ whole genome shotgun (WGS) entry which is preliminary data.</text>
</comment>